<dbReference type="InterPro" id="IPR001867">
    <property type="entry name" value="OmpR/PhoB-type_DNA-bd"/>
</dbReference>
<dbReference type="SUPFAM" id="SSF52172">
    <property type="entry name" value="CheY-like"/>
    <property type="match status" value="1"/>
</dbReference>
<feature type="DNA-binding region" description="OmpR/PhoB-type" evidence="7">
    <location>
        <begin position="126"/>
        <end position="226"/>
    </location>
</feature>
<keyword evidence="11" id="KW-1185">Reference proteome</keyword>
<evidence type="ECO:0000256" key="6">
    <source>
        <dbReference type="PROSITE-ProRule" id="PRU00169"/>
    </source>
</evidence>
<dbReference type="InterPro" id="IPR039420">
    <property type="entry name" value="WalR-like"/>
</dbReference>
<keyword evidence="3 7" id="KW-0238">DNA-binding</keyword>
<dbReference type="SMART" id="SM00448">
    <property type="entry name" value="REC"/>
    <property type="match status" value="1"/>
</dbReference>
<evidence type="ECO:0000256" key="1">
    <source>
        <dbReference type="ARBA" id="ARBA00018672"/>
    </source>
</evidence>
<keyword evidence="6" id="KW-0597">Phosphoprotein</keyword>
<dbReference type="PANTHER" id="PTHR48111:SF73">
    <property type="entry name" value="ALKALINE PHOSPHATASE SYNTHESIS TRANSCRIPTIONAL REGULATORY PROTEIN PHOP"/>
    <property type="match status" value="1"/>
</dbReference>
<evidence type="ECO:0000259" key="8">
    <source>
        <dbReference type="PROSITE" id="PS50110"/>
    </source>
</evidence>
<accession>A0ABT7E929</accession>
<organism evidence="10 11">
    <name type="scientific">Romboutsia sedimentorum</name>
    <dbReference type="NCBI Taxonomy" id="1368474"/>
    <lineage>
        <taxon>Bacteria</taxon>
        <taxon>Bacillati</taxon>
        <taxon>Bacillota</taxon>
        <taxon>Clostridia</taxon>
        <taxon>Peptostreptococcales</taxon>
        <taxon>Peptostreptococcaceae</taxon>
        <taxon>Romboutsia</taxon>
    </lineage>
</organism>
<evidence type="ECO:0000256" key="7">
    <source>
        <dbReference type="PROSITE-ProRule" id="PRU01091"/>
    </source>
</evidence>
<protein>
    <recommendedName>
        <fullName evidence="1">Stage 0 sporulation protein A homolog</fullName>
    </recommendedName>
</protein>
<dbReference type="PROSITE" id="PS50110">
    <property type="entry name" value="RESPONSE_REGULATORY"/>
    <property type="match status" value="1"/>
</dbReference>
<dbReference type="Gene3D" id="6.10.250.690">
    <property type="match status" value="1"/>
</dbReference>
<dbReference type="Gene3D" id="1.10.10.10">
    <property type="entry name" value="Winged helix-like DNA-binding domain superfamily/Winged helix DNA-binding domain"/>
    <property type="match status" value="1"/>
</dbReference>
<dbReference type="Proteomes" id="UP001301012">
    <property type="component" value="Unassembled WGS sequence"/>
</dbReference>
<evidence type="ECO:0000256" key="4">
    <source>
        <dbReference type="ARBA" id="ARBA00023163"/>
    </source>
</evidence>
<evidence type="ECO:0000313" key="10">
    <source>
        <dbReference type="EMBL" id="MDK2562491.1"/>
    </source>
</evidence>
<proteinExistence type="predicted"/>
<evidence type="ECO:0000256" key="3">
    <source>
        <dbReference type="ARBA" id="ARBA00023125"/>
    </source>
</evidence>
<dbReference type="PANTHER" id="PTHR48111">
    <property type="entry name" value="REGULATOR OF RPOS"/>
    <property type="match status" value="1"/>
</dbReference>
<dbReference type="InterPro" id="IPR001789">
    <property type="entry name" value="Sig_transdc_resp-reg_receiver"/>
</dbReference>
<gene>
    <name evidence="10" type="ORF">QOZ84_02940</name>
</gene>
<dbReference type="Gene3D" id="3.40.50.2300">
    <property type="match status" value="1"/>
</dbReference>
<dbReference type="RefSeq" id="WP_284131466.1">
    <property type="nucleotide sequence ID" value="NZ_JASKYM010000001.1"/>
</dbReference>
<dbReference type="InterPro" id="IPR036388">
    <property type="entry name" value="WH-like_DNA-bd_sf"/>
</dbReference>
<reference evidence="10 11" key="1">
    <citation type="submission" date="2023-05" db="EMBL/GenBank/DDBJ databases">
        <title>Rombocin, a short stable natural nisin variant, displays selective antimicrobial activity against Listeria monocytogenes and employs dual mode of action to kill target bacterial strains.</title>
        <authorList>
            <person name="Wambui J."/>
            <person name="Stephan R."/>
            <person name="Kuipers O.P."/>
        </authorList>
    </citation>
    <scope>NUCLEOTIDE SEQUENCE [LARGE SCALE GENOMIC DNA]</scope>
    <source>
        <strain evidence="10 11">RC002</strain>
    </source>
</reference>
<keyword evidence="2" id="KW-0805">Transcription regulation</keyword>
<evidence type="ECO:0000256" key="2">
    <source>
        <dbReference type="ARBA" id="ARBA00023015"/>
    </source>
</evidence>
<comment type="function">
    <text evidence="5">May play the central regulatory role in sporulation. It may be an element of the effector pathway responsible for the activation of sporulation genes in response to nutritional stress. Spo0A may act in concert with spo0H (a sigma factor) to control the expression of some genes that are critical to the sporulation process.</text>
</comment>
<feature type="domain" description="Response regulatory" evidence="8">
    <location>
        <begin position="5"/>
        <end position="118"/>
    </location>
</feature>
<sequence>MNKKTILIIEDDITLNKGIMLTLKQEDIDIKQAFDINEGRKIFNENNIDLIILDVNLPDGSGFDLCKEIRKNSNVSIIFLTACDMEIDVVTGLQLGADDYITKPFSLMILRARVMVALRRLDNTVSNAFIVDNMVFDFDKMKFTKDNEQIILSKTEVKLLKILVSNKGQVLTREQLIDSVWSDCGEYVDENALTVSIKRLRQKIEDKNLNHKYIKTVYGIGYSFVRGEKND</sequence>
<dbReference type="EMBL" id="JASKYM010000001">
    <property type="protein sequence ID" value="MDK2562491.1"/>
    <property type="molecule type" value="Genomic_DNA"/>
</dbReference>
<dbReference type="Pfam" id="PF00486">
    <property type="entry name" value="Trans_reg_C"/>
    <property type="match status" value="1"/>
</dbReference>
<evidence type="ECO:0000256" key="5">
    <source>
        <dbReference type="ARBA" id="ARBA00024867"/>
    </source>
</evidence>
<dbReference type="SMART" id="SM00862">
    <property type="entry name" value="Trans_reg_C"/>
    <property type="match status" value="1"/>
</dbReference>
<dbReference type="CDD" id="cd00383">
    <property type="entry name" value="trans_reg_C"/>
    <property type="match status" value="1"/>
</dbReference>
<dbReference type="CDD" id="cd17574">
    <property type="entry name" value="REC_OmpR"/>
    <property type="match status" value="1"/>
</dbReference>
<name>A0ABT7E929_9FIRM</name>
<dbReference type="Pfam" id="PF00072">
    <property type="entry name" value="Response_reg"/>
    <property type="match status" value="1"/>
</dbReference>
<dbReference type="PROSITE" id="PS51755">
    <property type="entry name" value="OMPR_PHOB"/>
    <property type="match status" value="1"/>
</dbReference>
<comment type="caution">
    <text evidence="10">The sequence shown here is derived from an EMBL/GenBank/DDBJ whole genome shotgun (WGS) entry which is preliminary data.</text>
</comment>
<evidence type="ECO:0000313" key="11">
    <source>
        <dbReference type="Proteomes" id="UP001301012"/>
    </source>
</evidence>
<keyword evidence="4" id="KW-0804">Transcription</keyword>
<feature type="modified residue" description="4-aspartylphosphate" evidence="6">
    <location>
        <position position="54"/>
    </location>
</feature>
<dbReference type="InterPro" id="IPR011006">
    <property type="entry name" value="CheY-like_superfamily"/>
</dbReference>
<evidence type="ECO:0000259" key="9">
    <source>
        <dbReference type="PROSITE" id="PS51755"/>
    </source>
</evidence>
<feature type="domain" description="OmpR/PhoB-type" evidence="9">
    <location>
        <begin position="126"/>
        <end position="226"/>
    </location>
</feature>